<keyword evidence="2" id="KW-0547">Nucleotide-binding</keyword>
<accession>A0A094JIQ6</accession>
<dbReference type="SUPFAM" id="SSF52540">
    <property type="entry name" value="P-loop containing nucleoside triphosphate hydrolases"/>
    <property type="match status" value="1"/>
</dbReference>
<keyword evidence="4" id="KW-0342">GTP-binding</keyword>
<sequence length="251" mass="28986">MEMIETKSLQQWIYRLIALHDEFMKLGDIAQANKTKQLIKKCIIRNLQSLLWSFFCRKSSLINELIGDSLLPSSPIPTSANLVKVKAGKPYARVYYKSGQAIEYAAPYDYEEVKTFCRDGDTIDMIEISDETDAIPSGIVLMDTPGIDSTDDAHRLATESALHLADVIFYVMDYNHVQAELNFEFTKRLSQYGKTLYLVINQIDKHREQELSFSQFTRSVEEAFQQWGVTFERMFYTSLKQKSMYIMSSMN</sequence>
<keyword evidence="5" id="KW-0472">Membrane</keyword>
<gene>
    <name evidence="7" type="ORF">JS44_07265</name>
</gene>
<feature type="domain" description="Dynamin N-terminal" evidence="6">
    <location>
        <begin position="58"/>
        <end position="202"/>
    </location>
</feature>
<evidence type="ECO:0000256" key="5">
    <source>
        <dbReference type="ARBA" id="ARBA00023136"/>
    </source>
</evidence>
<evidence type="ECO:0000313" key="7">
    <source>
        <dbReference type="EMBL" id="KFZ32431.1"/>
    </source>
</evidence>
<name>A0A094JIQ6_9BACL</name>
<dbReference type="GO" id="GO:0016020">
    <property type="term" value="C:membrane"/>
    <property type="evidence" value="ECO:0007669"/>
    <property type="project" value="UniProtKB-SubCell"/>
</dbReference>
<keyword evidence="3" id="KW-0378">Hydrolase</keyword>
<reference evidence="7" key="1">
    <citation type="submission" date="2014-08" db="EMBL/GenBank/DDBJ databases">
        <title>Fullgenome sequencing of Anoxybacillus sp.25 isolate from Garga hot-spring Russia.</title>
        <authorList>
            <person name="Rozanov A.S."/>
            <person name="Kotenko A.V."/>
            <person name="Malup T.K."/>
            <person name="Peltek S.E."/>
        </authorList>
    </citation>
    <scope>NUCLEOTIDE SEQUENCE [LARGE SCALE GENOMIC DNA]</scope>
    <source>
        <strain evidence="7">25</strain>
    </source>
</reference>
<dbReference type="Gene3D" id="3.40.50.300">
    <property type="entry name" value="P-loop containing nucleotide triphosphate hydrolases"/>
    <property type="match status" value="1"/>
</dbReference>
<dbReference type="GO" id="GO:0005525">
    <property type="term" value="F:GTP binding"/>
    <property type="evidence" value="ECO:0007669"/>
    <property type="project" value="UniProtKB-KW"/>
</dbReference>
<evidence type="ECO:0000256" key="1">
    <source>
        <dbReference type="ARBA" id="ARBA00004370"/>
    </source>
</evidence>
<dbReference type="InterPro" id="IPR027094">
    <property type="entry name" value="Mitofusin_fam"/>
</dbReference>
<evidence type="ECO:0000256" key="4">
    <source>
        <dbReference type="ARBA" id="ARBA00023134"/>
    </source>
</evidence>
<evidence type="ECO:0000259" key="6">
    <source>
        <dbReference type="Pfam" id="PF00350"/>
    </source>
</evidence>
<dbReference type="EMBL" id="JPZO01000037">
    <property type="protein sequence ID" value="KFZ32431.1"/>
    <property type="molecule type" value="Genomic_DNA"/>
</dbReference>
<evidence type="ECO:0000256" key="2">
    <source>
        <dbReference type="ARBA" id="ARBA00022741"/>
    </source>
</evidence>
<proteinExistence type="predicted"/>
<evidence type="ECO:0000256" key="3">
    <source>
        <dbReference type="ARBA" id="ARBA00022801"/>
    </source>
</evidence>
<dbReference type="GO" id="GO:0003924">
    <property type="term" value="F:GTPase activity"/>
    <property type="evidence" value="ECO:0007669"/>
    <property type="project" value="InterPro"/>
</dbReference>
<dbReference type="Pfam" id="PF00350">
    <property type="entry name" value="Dynamin_N"/>
    <property type="match status" value="1"/>
</dbReference>
<dbReference type="PANTHER" id="PTHR10465">
    <property type="entry name" value="TRANSMEMBRANE GTPASE FZO1"/>
    <property type="match status" value="1"/>
</dbReference>
<organism evidence="7">
    <name type="scientific">Anoxybacillus flavithermus</name>
    <dbReference type="NCBI Taxonomy" id="33934"/>
    <lineage>
        <taxon>Bacteria</taxon>
        <taxon>Bacillati</taxon>
        <taxon>Bacillota</taxon>
        <taxon>Bacilli</taxon>
        <taxon>Bacillales</taxon>
        <taxon>Anoxybacillaceae</taxon>
        <taxon>Anoxybacillus</taxon>
    </lineage>
</organism>
<dbReference type="AlphaFoldDB" id="A0A094JIQ6"/>
<comment type="caution">
    <text evidence="7">The sequence shown here is derived from an EMBL/GenBank/DDBJ whole genome shotgun (WGS) entry which is preliminary data.</text>
</comment>
<dbReference type="CDD" id="cd09912">
    <property type="entry name" value="DLP_2"/>
    <property type="match status" value="1"/>
</dbReference>
<dbReference type="InterPro" id="IPR045063">
    <property type="entry name" value="Dynamin_N"/>
</dbReference>
<dbReference type="InterPro" id="IPR027417">
    <property type="entry name" value="P-loop_NTPase"/>
</dbReference>
<protein>
    <recommendedName>
        <fullName evidence="6">Dynamin N-terminal domain-containing protein</fullName>
    </recommendedName>
</protein>
<comment type="subcellular location">
    <subcellularLocation>
        <location evidence="1">Membrane</location>
    </subcellularLocation>
</comment>
<dbReference type="PANTHER" id="PTHR10465:SF0">
    <property type="entry name" value="SARCALUMENIN"/>
    <property type="match status" value="1"/>
</dbReference>